<reference evidence="1" key="1">
    <citation type="submission" date="2022-05" db="EMBL/GenBank/DDBJ databases">
        <authorList>
            <person name="Tuo L."/>
        </authorList>
    </citation>
    <scope>NUCLEOTIDE SEQUENCE</scope>
    <source>
        <strain evidence="1">BSK12Z-4</strain>
    </source>
</reference>
<organism evidence="1 2">
    <name type="scientific">Nocardioides bruguierae</name>
    <dbReference type="NCBI Taxonomy" id="2945102"/>
    <lineage>
        <taxon>Bacteria</taxon>
        <taxon>Bacillati</taxon>
        <taxon>Actinomycetota</taxon>
        <taxon>Actinomycetes</taxon>
        <taxon>Propionibacteriales</taxon>
        <taxon>Nocardioidaceae</taxon>
        <taxon>Nocardioides</taxon>
    </lineage>
</organism>
<gene>
    <name evidence="1" type="ORF">M8330_09730</name>
</gene>
<proteinExistence type="predicted"/>
<dbReference type="EMBL" id="JAMOIL010000010">
    <property type="protein sequence ID" value="MCM0620573.1"/>
    <property type="molecule type" value="Genomic_DNA"/>
</dbReference>
<dbReference type="Pfam" id="PF20067">
    <property type="entry name" value="SSL_N"/>
    <property type="match status" value="1"/>
</dbReference>
<sequence>MTPLVDALRGLPLPRRLRRTWAPGLAVRAAWAWEADDRADPRWWPQGVAAPGDGLLLVAWYAKDGGARVSVADTRAGRYAHVPLAGEDGAPLHVHAGGLAADGPWLHVAATRAGFVSLHADDLPAAPAEPWRVRRASGPLEVADGPALRVSFLAPAGGGLVVGEYARGEAPRRLAHVPLDDGVPTGPARVLGEGPAGMQGAVLALGAGEPGAGVLSTSHGPWVPGTLWTGSPGAWRARRWALPMGPEDLARDPDGRLWCATEHPHRRWLVRVAG</sequence>
<evidence type="ECO:0000313" key="2">
    <source>
        <dbReference type="Proteomes" id="UP001139485"/>
    </source>
</evidence>
<keyword evidence="2" id="KW-1185">Reference proteome</keyword>
<dbReference type="Proteomes" id="UP001139485">
    <property type="component" value="Unassembled WGS sequence"/>
</dbReference>
<accession>A0A9X2IEZ1</accession>
<dbReference type="AlphaFoldDB" id="A0A9X2IEZ1"/>
<protein>
    <submittedName>
        <fullName evidence="1">Uncharacterized protein</fullName>
    </submittedName>
</protein>
<comment type="caution">
    <text evidence="1">The sequence shown here is derived from an EMBL/GenBank/DDBJ whole genome shotgun (WGS) entry which is preliminary data.</text>
</comment>
<evidence type="ECO:0000313" key="1">
    <source>
        <dbReference type="EMBL" id="MCM0620573.1"/>
    </source>
</evidence>
<name>A0A9X2IEZ1_9ACTN</name>
<dbReference type="RefSeq" id="WP_250827162.1">
    <property type="nucleotide sequence ID" value="NZ_JAMOIL010000010.1"/>
</dbReference>